<feature type="signal peptide" evidence="3">
    <location>
        <begin position="1"/>
        <end position="30"/>
    </location>
</feature>
<accession>A0A7J7LH90</accession>
<feature type="compositionally biased region" description="Pro residues" evidence="2">
    <location>
        <begin position="44"/>
        <end position="133"/>
    </location>
</feature>
<keyword evidence="5" id="KW-1185">Reference proteome</keyword>
<evidence type="ECO:0000256" key="1">
    <source>
        <dbReference type="ARBA" id="ARBA00022729"/>
    </source>
</evidence>
<keyword evidence="1 3" id="KW-0732">Signal</keyword>
<feature type="region of interest" description="Disordered" evidence="2">
    <location>
        <begin position="39"/>
        <end position="133"/>
    </location>
</feature>
<name>A0A7J7LH90_9MAGN</name>
<feature type="chain" id="PRO_5029623511" description="Pistil-specific extensin-like protein" evidence="3">
    <location>
        <begin position="31"/>
        <end position="268"/>
    </location>
</feature>
<organism evidence="4 5">
    <name type="scientific">Kingdonia uniflora</name>
    <dbReference type="NCBI Taxonomy" id="39325"/>
    <lineage>
        <taxon>Eukaryota</taxon>
        <taxon>Viridiplantae</taxon>
        <taxon>Streptophyta</taxon>
        <taxon>Embryophyta</taxon>
        <taxon>Tracheophyta</taxon>
        <taxon>Spermatophyta</taxon>
        <taxon>Magnoliopsida</taxon>
        <taxon>Ranunculales</taxon>
        <taxon>Circaeasteraceae</taxon>
        <taxon>Kingdonia</taxon>
    </lineage>
</organism>
<reference evidence="4 5" key="1">
    <citation type="journal article" date="2020" name="IScience">
        <title>Genome Sequencing of the Endangered Kingdonia uniflora (Circaeasteraceae, Ranunculales) Reveals Potential Mechanisms of Evolutionary Specialization.</title>
        <authorList>
            <person name="Sun Y."/>
            <person name="Deng T."/>
            <person name="Zhang A."/>
            <person name="Moore M.J."/>
            <person name="Landis J.B."/>
            <person name="Lin N."/>
            <person name="Zhang H."/>
            <person name="Zhang X."/>
            <person name="Huang J."/>
            <person name="Zhang X."/>
            <person name="Sun H."/>
            <person name="Wang H."/>
        </authorList>
    </citation>
    <scope>NUCLEOTIDE SEQUENCE [LARGE SCALE GENOMIC DNA]</scope>
    <source>
        <strain evidence="4">TB1705</strain>
        <tissue evidence="4">Leaf</tissue>
    </source>
</reference>
<dbReference type="PANTHER" id="PTHR33470:SF22">
    <property type="entry name" value="POLLEN OLE E 1 ALLERGEN AND EXTENSIN FAMILY PROTEIN"/>
    <property type="match status" value="1"/>
</dbReference>
<evidence type="ECO:0000313" key="5">
    <source>
        <dbReference type="Proteomes" id="UP000541444"/>
    </source>
</evidence>
<dbReference type="Proteomes" id="UP000541444">
    <property type="component" value="Unassembled WGS sequence"/>
</dbReference>
<evidence type="ECO:0000313" key="4">
    <source>
        <dbReference type="EMBL" id="KAF6141884.1"/>
    </source>
</evidence>
<dbReference type="GO" id="GO:0071944">
    <property type="term" value="C:cell periphery"/>
    <property type="evidence" value="ECO:0007669"/>
    <property type="project" value="TreeGrafter"/>
</dbReference>
<dbReference type="PANTHER" id="PTHR33470">
    <property type="entry name" value="OS01G0164075 PROTEIN"/>
    <property type="match status" value="1"/>
</dbReference>
<dbReference type="OrthoDB" id="665669at2759"/>
<evidence type="ECO:0000256" key="2">
    <source>
        <dbReference type="SAM" id="MobiDB-lite"/>
    </source>
</evidence>
<evidence type="ECO:0000256" key="3">
    <source>
        <dbReference type="SAM" id="SignalP"/>
    </source>
</evidence>
<proteinExistence type="predicted"/>
<gene>
    <name evidence="4" type="ORF">GIB67_037852</name>
</gene>
<comment type="caution">
    <text evidence="4">The sequence shown here is derived from an EMBL/GenBank/DDBJ whole genome shotgun (WGS) entry which is preliminary data.</text>
</comment>
<dbReference type="AlphaFoldDB" id="A0A7J7LH90"/>
<evidence type="ECO:0008006" key="6">
    <source>
        <dbReference type="Google" id="ProtNLM"/>
    </source>
</evidence>
<dbReference type="EMBL" id="JACGCM010002284">
    <property type="protein sequence ID" value="KAF6141884.1"/>
    <property type="molecule type" value="Genomic_DNA"/>
</dbReference>
<dbReference type="Pfam" id="PF01190">
    <property type="entry name" value="Pollen_Ole_e_1"/>
    <property type="match status" value="1"/>
</dbReference>
<sequence>MSLVTMSCIKYSFVALQVVSLMSMTVCANGVDPLATTTQGKYPAPVPKPSPPPPPSAKSPSSPPPAKSPSSPQSPSPPKHSPPPTPSKHSPPPSPTPPKHSPPPSQTPPKHSPPPTPPPAMSPSPPPKHSPHWPPVTRTLFSVQGVVYCKSCKYLGSNTLMNATALSGAKVKLVCNNTKRGVAIYGKTDKNGYFLIKAPKTITSFGAKKCRVFLVSSPLASCKKPTDLQFGLRGARLRVEKKFDFSHFTVGPFAFAPAAKCHHGPPLT</sequence>
<protein>
    <recommendedName>
        <fullName evidence="6">Pistil-specific extensin-like protein</fullName>
    </recommendedName>
</protein>